<feature type="compositionally biased region" description="Basic and acidic residues" evidence="1">
    <location>
        <begin position="22"/>
        <end position="31"/>
    </location>
</feature>
<evidence type="ECO:0000256" key="1">
    <source>
        <dbReference type="SAM" id="MobiDB-lite"/>
    </source>
</evidence>
<feature type="region of interest" description="Disordered" evidence="1">
    <location>
        <begin position="21"/>
        <end position="58"/>
    </location>
</feature>
<feature type="non-terminal residue" evidence="2">
    <location>
        <position position="1"/>
    </location>
</feature>
<keyword evidence="3" id="KW-1185">Reference proteome</keyword>
<proteinExistence type="predicted"/>
<dbReference type="AlphaFoldDB" id="A0A3P7J6Q6"/>
<accession>A0A3P7J6Q6</accession>
<protein>
    <submittedName>
        <fullName evidence="2">Uncharacterized protein</fullName>
    </submittedName>
</protein>
<evidence type="ECO:0000313" key="2">
    <source>
        <dbReference type="EMBL" id="VDM78926.1"/>
    </source>
</evidence>
<dbReference type="EMBL" id="UYYB01103381">
    <property type="protein sequence ID" value="VDM78926.1"/>
    <property type="molecule type" value="Genomic_DNA"/>
</dbReference>
<reference evidence="2 3" key="1">
    <citation type="submission" date="2018-11" db="EMBL/GenBank/DDBJ databases">
        <authorList>
            <consortium name="Pathogen Informatics"/>
        </authorList>
    </citation>
    <scope>NUCLEOTIDE SEQUENCE [LARGE SCALE GENOMIC DNA]</scope>
</reference>
<evidence type="ECO:0000313" key="3">
    <source>
        <dbReference type="Proteomes" id="UP000270094"/>
    </source>
</evidence>
<organism evidence="2 3">
    <name type="scientific">Strongylus vulgaris</name>
    <name type="common">Blood worm</name>
    <dbReference type="NCBI Taxonomy" id="40348"/>
    <lineage>
        <taxon>Eukaryota</taxon>
        <taxon>Metazoa</taxon>
        <taxon>Ecdysozoa</taxon>
        <taxon>Nematoda</taxon>
        <taxon>Chromadorea</taxon>
        <taxon>Rhabditida</taxon>
        <taxon>Rhabditina</taxon>
        <taxon>Rhabditomorpha</taxon>
        <taxon>Strongyloidea</taxon>
        <taxon>Strongylidae</taxon>
        <taxon>Strongylus</taxon>
    </lineage>
</organism>
<dbReference type="Proteomes" id="UP000270094">
    <property type="component" value="Unassembled WGS sequence"/>
</dbReference>
<sequence length="97" mass="10911">EDQTYHDISENNYLIHGVTENLSKKEAGVPDHEEDYPYEDDYGKSNEEDDGEDNTASSSVGATYNVFMHFDFSGSKAPTKLENLLQILLGSEKVYVN</sequence>
<name>A0A3P7J6Q6_STRVU</name>
<gene>
    <name evidence="2" type="ORF">SVUK_LOCUS13924</name>
</gene>